<dbReference type="Proteomes" id="UP000319837">
    <property type="component" value="Unassembled WGS sequence"/>
</dbReference>
<evidence type="ECO:0000313" key="3">
    <source>
        <dbReference type="Proteomes" id="UP000319837"/>
    </source>
</evidence>
<keyword evidence="1" id="KW-1133">Transmembrane helix</keyword>
<proteinExistence type="predicted"/>
<comment type="caution">
    <text evidence="2">The sequence shown here is derived from an EMBL/GenBank/DDBJ whole genome shotgun (WGS) entry which is preliminary data.</text>
</comment>
<evidence type="ECO:0000256" key="1">
    <source>
        <dbReference type="SAM" id="Phobius"/>
    </source>
</evidence>
<feature type="transmembrane region" description="Helical" evidence="1">
    <location>
        <begin position="12"/>
        <end position="31"/>
    </location>
</feature>
<dbReference type="AlphaFoldDB" id="A0A553SND3"/>
<reference evidence="3" key="1">
    <citation type="submission" date="2018-10" db="EMBL/GenBank/DDBJ databases">
        <title>FDA dAtabase for Regulatory Grade micrObial Sequences (FDA-ARGOS): Supporting development and validation of Infectious Disease Dx tests.</title>
        <authorList>
            <person name="Minogue T."/>
            <person name="Wolcott M."/>
            <person name="Wasieloski L."/>
            <person name="Aguilar W."/>
            <person name="Moore D."/>
            <person name="Tallon L."/>
            <person name="Sadzewicz L."/>
            <person name="Sengamalay N."/>
            <person name="Ott S."/>
            <person name="Godinez A."/>
            <person name="Nagaraj S."/>
            <person name="Vavikolanu K."/>
            <person name="Vyas G."/>
            <person name="Nadendla S."/>
            <person name="George J."/>
            <person name="Sichtig H."/>
        </authorList>
    </citation>
    <scope>NUCLEOTIDE SEQUENCE [LARGE SCALE GENOMIC DNA]</scope>
    <source>
        <strain evidence="3">FDAARGOS_343</strain>
    </source>
</reference>
<name>A0A553SND3_NIACI</name>
<organism evidence="2 3">
    <name type="scientific">Niallia circulans</name>
    <name type="common">Bacillus circulans</name>
    <dbReference type="NCBI Taxonomy" id="1397"/>
    <lineage>
        <taxon>Bacteria</taxon>
        <taxon>Bacillati</taxon>
        <taxon>Bacillota</taxon>
        <taxon>Bacilli</taxon>
        <taxon>Bacillales</taxon>
        <taxon>Bacillaceae</taxon>
        <taxon>Niallia</taxon>
    </lineage>
</organism>
<keyword evidence="1" id="KW-0812">Transmembrane</keyword>
<keyword evidence="1" id="KW-0472">Membrane</keyword>
<evidence type="ECO:0000313" key="2">
    <source>
        <dbReference type="EMBL" id="TRZ38501.1"/>
    </source>
</evidence>
<sequence>MRSRQVKKVNSFIYVIIIMGMLVIIFVSATIEKNKRATSDSYPDIASSILTSISPNQVHIVELQEIRSQYLDKKDNKIVYGNSSFRIYYGEYGNKLEEYLDYHMFQLATVANFEVNWKDDHVALIAVYRKSKDGKAIYKDETIRLDTQQE</sequence>
<gene>
    <name evidence="2" type="ORF">CEQ21_24245</name>
</gene>
<dbReference type="RefSeq" id="WP_185766759.1">
    <property type="nucleotide sequence ID" value="NZ_RIBP01000004.1"/>
</dbReference>
<dbReference type="EMBL" id="RIBP01000004">
    <property type="protein sequence ID" value="TRZ38501.1"/>
    <property type="molecule type" value="Genomic_DNA"/>
</dbReference>
<protein>
    <submittedName>
        <fullName evidence="2">Uncharacterized protein</fullName>
    </submittedName>
</protein>
<accession>A0A553SND3</accession>